<dbReference type="OrthoDB" id="4548523at2"/>
<reference evidence="2 3" key="1">
    <citation type="journal article" date="2014" name="PLoS ONE">
        <title>The first complete genome sequence of the class fimbriimonadia in the phylum armatimonadetes.</title>
        <authorList>
            <person name="Hu Z.Y."/>
            <person name="Wang Y.Z."/>
            <person name="Im W.T."/>
            <person name="Wang S.Y."/>
            <person name="Zhao G.P."/>
            <person name="Zheng H.J."/>
            <person name="Quan Z.X."/>
        </authorList>
    </citation>
    <scope>NUCLEOTIDE SEQUENCE [LARGE SCALE GENOMIC DNA]</scope>
    <source>
        <strain evidence="2">Gsoil 348</strain>
    </source>
</reference>
<keyword evidence="2" id="KW-0560">Oxidoreductase</keyword>
<dbReference type="Gene3D" id="3.10.180.10">
    <property type="entry name" value="2,3-Dihydroxybiphenyl 1,2-Dioxygenase, domain 1"/>
    <property type="match status" value="1"/>
</dbReference>
<protein>
    <submittedName>
        <fullName evidence="2">Glyoxalase/bleomycin resistance protein/dioxygenase</fullName>
    </submittedName>
</protein>
<evidence type="ECO:0000259" key="1">
    <source>
        <dbReference type="PROSITE" id="PS51819"/>
    </source>
</evidence>
<evidence type="ECO:0000313" key="3">
    <source>
        <dbReference type="Proteomes" id="UP000027982"/>
    </source>
</evidence>
<accession>A0A068NX92</accession>
<dbReference type="STRING" id="661478.OP10G_2881"/>
<sequence length="121" mass="13230">MVQGLNTLICQISDMDRAVAFYRDVLGLSPRLVTPYWSDFMLGPIRLGLHPKFRGEASGGGWIVGVEVADLKALRTRLSEAGYPTDHPYHETPLGVVVDFADPDGNPLQAIQLGTKMSDFA</sequence>
<proteinExistence type="predicted"/>
<organism evidence="2 3">
    <name type="scientific">Fimbriimonas ginsengisoli Gsoil 348</name>
    <dbReference type="NCBI Taxonomy" id="661478"/>
    <lineage>
        <taxon>Bacteria</taxon>
        <taxon>Bacillati</taxon>
        <taxon>Armatimonadota</taxon>
        <taxon>Fimbriimonadia</taxon>
        <taxon>Fimbriimonadales</taxon>
        <taxon>Fimbriimonadaceae</taxon>
        <taxon>Fimbriimonas</taxon>
    </lineage>
</organism>
<dbReference type="HOGENOM" id="CLU_046006_10_7_0"/>
<dbReference type="Pfam" id="PF00903">
    <property type="entry name" value="Glyoxalase"/>
    <property type="match status" value="1"/>
</dbReference>
<dbReference type="InterPro" id="IPR037523">
    <property type="entry name" value="VOC_core"/>
</dbReference>
<dbReference type="InterPro" id="IPR004360">
    <property type="entry name" value="Glyas_Fos-R_dOase_dom"/>
</dbReference>
<feature type="domain" description="VOC" evidence="1">
    <location>
        <begin position="4"/>
        <end position="113"/>
    </location>
</feature>
<dbReference type="KEGG" id="fgi:OP10G_2881"/>
<keyword evidence="2" id="KW-0223">Dioxygenase</keyword>
<dbReference type="SUPFAM" id="SSF54593">
    <property type="entry name" value="Glyoxalase/Bleomycin resistance protein/Dihydroxybiphenyl dioxygenase"/>
    <property type="match status" value="1"/>
</dbReference>
<dbReference type="PROSITE" id="PS51819">
    <property type="entry name" value="VOC"/>
    <property type="match status" value="1"/>
</dbReference>
<dbReference type="RefSeq" id="WP_025225216.1">
    <property type="nucleotide sequence ID" value="NZ_CP007139.1"/>
</dbReference>
<dbReference type="AlphaFoldDB" id="A0A068NX92"/>
<dbReference type="Proteomes" id="UP000027982">
    <property type="component" value="Chromosome"/>
</dbReference>
<dbReference type="InterPro" id="IPR029068">
    <property type="entry name" value="Glyas_Bleomycin-R_OHBP_Dase"/>
</dbReference>
<dbReference type="PANTHER" id="PTHR33993">
    <property type="entry name" value="GLYOXALASE-RELATED"/>
    <property type="match status" value="1"/>
</dbReference>
<dbReference type="GO" id="GO:0051213">
    <property type="term" value="F:dioxygenase activity"/>
    <property type="evidence" value="ECO:0007669"/>
    <property type="project" value="UniProtKB-KW"/>
</dbReference>
<keyword evidence="3" id="KW-1185">Reference proteome</keyword>
<dbReference type="EMBL" id="CP007139">
    <property type="protein sequence ID" value="AIE86249.1"/>
    <property type="molecule type" value="Genomic_DNA"/>
</dbReference>
<evidence type="ECO:0000313" key="2">
    <source>
        <dbReference type="EMBL" id="AIE86249.1"/>
    </source>
</evidence>
<name>A0A068NX92_FIMGI</name>
<dbReference type="InterPro" id="IPR052164">
    <property type="entry name" value="Anthracycline_SecMetBiosynth"/>
</dbReference>
<gene>
    <name evidence="2" type="ORF">OP10G_2881</name>
</gene>